<evidence type="ECO:0000256" key="4">
    <source>
        <dbReference type="ARBA" id="ARBA00023163"/>
    </source>
</evidence>
<keyword evidence="3" id="KW-0238">DNA-binding</keyword>
<dbReference type="CDD" id="cd05466">
    <property type="entry name" value="PBP2_LTTR_substrate"/>
    <property type="match status" value="1"/>
</dbReference>
<dbReference type="AlphaFoldDB" id="A0A6L5Z5X6"/>
<reference evidence="6 7" key="1">
    <citation type="submission" date="2019-10" db="EMBL/GenBank/DDBJ databases">
        <title>Cognatihalovulum marinum gen. nov. sp. nov., a new member of the family Rhodobacteraceae isolated from deep seawater of the Northwest Indian Ocean.</title>
        <authorList>
            <person name="Ruan C."/>
            <person name="Wang J."/>
            <person name="Zheng X."/>
            <person name="Song L."/>
            <person name="Zhu Y."/>
            <person name="Huang Y."/>
            <person name="Lu Z."/>
            <person name="Du W."/>
            <person name="Huang L."/>
            <person name="Dai X."/>
        </authorList>
    </citation>
    <scope>NUCLEOTIDE SEQUENCE [LARGE SCALE GENOMIC DNA]</scope>
    <source>
        <strain evidence="6 7">2CG4</strain>
    </source>
</reference>
<accession>A0A6L5Z5X6</accession>
<comment type="similarity">
    <text evidence="1">Belongs to the LysR transcriptional regulatory family.</text>
</comment>
<sequence>MDITLLEDFLELAREFNFSRAAQNRNLTQPAFSRRIKSLEEAIRTPLILRTTRQVALTPAGKVFQPRAEAIVRMLSDARLEALAAAGRAQRSLNLAATHALSYTFVPKWLMQVGGPAEIGALSMVSDTHRQCVRLMQNGDASFFICHRSPAGAEGLPEKQFLCHPIGSDRLVPLCAPDSNGQPLWTLGPGSSGIPFIAYAAASGLHAILEAHWAGHVRPGLEPTMNSVLASTNLEMAKEGQGVAFLPLSLAESDIELGKLVRAGEEALDVPVQLVIYRPRSRMSPHCEAFWLKVVDGNAN</sequence>
<dbReference type="SUPFAM" id="SSF46785">
    <property type="entry name" value="Winged helix' DNA-binding domain"/>
    <property type="match status" value="1"/>
</dbReference>
<dbReference type="GO" id="GO:0000976">
    <property type="term" value="F:transcription cis-regulatory region binding"/>
    <property type="evidence" value="ECO:0007669"/>
    <property type="project" value="TreeGrafter"/>
</dbReference>
<evidence type="ECO:0000256" key="2">
    <source>
        <dbReference type="ARBA" id="ARBA00023015"/>
    </source>
</evidence>
<dbReference type="InterPro" id="IPR036388">
    <property type="entry name" value="WH-like_DNA-bd_sf"/>
</dbReference>
<dbReference type="PANTHER" id="PTHR30126">
    <property type="entry name" value="HTH-TYPE TRANSCRIPTIONAL REGULATOR"/>
    <property type="match status" value="1"/>
</dbReference>
<dbReference type="PROSITE" id="PS50931">
    <property type="entry name" value="HTH_LYSR"/>
    <property type="match status" value="1"/>
</dbReference>
<name>A0A6L5Z5X6_9RHOB</name>
<gene>
    <name evidence="6" type="ORF">GE300_20740</name>
</gene>
<dbReference type="GO" id="GO:0003700">
    <property type="term" value="F:DNA-binding transcription factor activity"/>
    <property type="evidence" value="ECO:0007669"/>
    <property type="project" value="InterPro"/>
</dbReference>
<dbReference type="InterPro" id="IPR036390">
    <property type="entry name" value="WH_DNA-bd_sf"/>
</dbReference>
<dbReference type="FunFam" id="1.10.10.10:FF:000001">
    <property type="entry name" value="LysR family transcriptional regulator"/>
    <property type="match status" value="1"/>
</dbReference>
<dbReference type="SUPFAM" id="SSF53850">
    <property type="entry name" value="Periplasmic binding protein-like II"/>
    <property type="match status" value="1"/>
</dbReference>
<dbReference type="RefSeq" id="WP_154449416.1">
    <property type="nucleotide sequence ID" value="NZ_WIND01000032.1"/>
</dbReference>
<proteinExistence type="inferred from homology"/>
<protein>
    <submittedName>
        <fullName evidence="6">LysR family transcriptional regulator</fullName>
    </submittedName>
</protein>
<feature type="domain" description="HTH lysR-type" evidence="5">
    <location>
        <begin position="1"/>
        <end position="58"/>
    </location>
</feature>
<keyword evidence="4" id="KW-0804">Transcription</keyword>
<dbReference type="InterPro" id="IPR000847">
    <property type="entry name" value="LysR_HTH_N"/>
</dbReference>
<dbReference type="PRINTS" id="PR00039">
    <property type="entry name" value="HTHLYSR"/>
</dbReference>
<keyword evidence="2" id="KW-0805">Transcription regulation</keyword>
<keyword evidence="7" id="KW-1185">Reference proteome</keyword>
<dbReference type="Proteomes" id="UP000474957">
    <property type="component" value="Unassembled WGS sequence"/>
</dbReference>
<evidence type="ECO:0000256" key="3">
    <source>
        <dbReference type="ARBA" id="ARBA00023125"/>
    </source>
</evidence>
<dbReference type="Gene3D" id="1.10.10.10">
    <property type="entry name" value="Winged helix-like DNA-binding domain superfamily/Winged helix DNA-binding domain"/>
    <property type="match status" value="1"/>
</dbReference>
<dbReference type="Pfam" id="PF00126">
    <property type="entry name" value="HTH_1"/>
    <property type="match status" value="1"/>
</dbReference>
<evidence type="ECO:0000313" key="6">
    <source>
        <dbReference type="EMBL" id="MSU91986.1"/>
    </source>
</evidence>
<dbReference type="Pfam" id="PF03466">
    <property type="entry name" value="LysR_substrate"/>
    <property type="match status" value="1"/>
</dbReference>
<dbReference type="InterPro" id="IPR005119">
    <property type="entry name" value="LysR_subst-bd"/>
</dbReference>
<dbReference type="EMBL" id="WIND01000032">
    <property type="protein sequence ID" value="MSU91986.1"/>
    <property type="molecule type" value="Genomic_DNA"/>
</dbReference>
<dbReference type="PANTHER" id="PTHR30126:SF2">
    <property type="entry name" value="HTH-TYPE TRANSCRIPTIONAL REGULATOR YJIE"/>
    <property type="match status" value="1"/>
</dbReference>
<organism evidence="6 7">
    <name type="scientific">Halovulum marinum</name>
    <dbReference type="NCBI Taxonomy" id="2662447"/>
    <lineage>
        <taxon>Bacteria</taxon>
        <taxon>Pseudomonadati</taxon>
        <taxon>Pseudomonadota</taxon>
        <taxon>Alphaproteobacteria</taxon>
        <taxon>Rhodobacterales</taxon>
        <taxon>Paracoccaceae</taxon>
        <taxon>Halovulum</taxon>
    </lineage>
</organism>
<evidence type="ECO:0000256" key="1">
    <source>
        <dbReference type="ARBA" id="ARBA00009437"/>
    </source>
</evidence>
<dbReference type="Gene3D" id="3.40.190.290">
    <property type="match status" value="1"/>
</dbReference>
<evidence type="ECO:0000259" key="5">
    <source>
        <dbReference type="PROSITE" id="PS50931"/>
    </source>
</evidence>
<evidence type="ECO:0000313" key="7">
    <source>
        <dbReference type="Proteomes" id="UP000474957"/>
    </source>
</evidence>
<comment type="caution">
    <text evidence="6">The sequence shown here is derived from an EMBL/GenBank/DDBJ whole genome shotgun (WGS) entry which is preliminary data.</text>
</comment>